<feature type="transmembrane region" description="Helical" evidence="1">
    <location>
        <begin position="27"/>
        <end position="45"/>
    </location>
</feature>
<dbReference type="EMBL" id="BTSX01000005">
    <property type="protein sequence ID" value="GMS98219.1"/>
    <property type="molecule type" value="Genomic_DNA"/>
</dbReference>
<evidence type="ECO:0008006" key="4">
    <source>
        <dbReference type="Google" id="ProtNLM"/>
    </source>
</evidence>
<dbReference type="PANTHER" id="PTHR22943:SF248">
    <property type="entry name" value="SEVEN TM RECEPTOR"/>
    <property type="match status" value="1"/>
</dbReference>
<dbReference type="Proteomes" id="UP001432027">
    <property type="component" value="Unassembled WGS sequence"/>
</dbReference>
<feature type="transmembrane region" description="Helical" evidence="1">
    <location>
        <begin position="273"/>
        <end position="292"/>
    </location>
</feature>
<reference evidence="2" key="1">
    <citation type="submission" date="2023-10" db="EMBL/GenBank/DDBJ databases">
        <title>Genome assembly of Pristionchus species.</title>
        <authorList>
            <person name="Yoshida K."/>
            <person name="Sommer R.J."/>
        </authorList>
    </citation>
    <scope>NUCLEOTIDE SEQUENCE</scope>
    <source>
        <strain evidence="2">RS0144</strain>
    </source>
</reference>
<sequence>ASVVLNLLLLYAIRRFTKKSLGAYKQLLTIFAAFDIFLTLLHAVVKPKVVIIGTTFGVGCIFEDRRMTSFYCSCFTVPFALMVIHFIYRFWSIRHPDLISLFSNKKFIAAISLYPVMAFVVWIVLAYYGATGEGEEIGKTFLREEYRRRYGLERREGWLIMNHWENESFNVLPFVTLFCVDVIMVMSFSTAATLGGLTFYYINQTDAVSLQSHNLQLKLFIAVTAQWNGIVFIIFKFILFQTLVPLVFVYIPYICVINFPFFRLPIFYMDDACMVLTSCFPAWDAVIMIMLIKDYR</sequence>
<dbReference type="SUPFAM" id="SSF81321">
    <property type="entry name" value="Family A G protein-coupled receptor-like"/>
    <property type="match status" value="1"/>
</dbReference>
<organism evidence="2 3">
    <name type="scientific">Pristionchus entomophagus</name>
    <dbReference type="NCBI Taxonomy" id="358040"/>
    <lineage>
        <taxon>Eukaryota</taxon>
        <taxon>Metazoa</taxon>
        <taxon>Ecdysozoa</taxon>
        <taxon>Nematoda</taxon>
        <taxon>Chromadorea</taxon>
        <taxon>Rhabditida</taxon>
        <taxon>Rhabditina</taxon>
        <taxon>Diplogasteromorpha</taxon>
        <taxon>Diplogasteroidea</taxon>
        <taxon>Neodiplogasteridae</taxon>
        <taxon>Pristionchus</taxon>
    </lineage>
</organism>
<protein>
    <recommendedName>
        <fullName evidence="4">G protein-coupled receptor</fullName>
    </recommendedName>
</protein>
<dbReference type="InterPro" id="IPR019428">
    <property type="entry name" value="7TM_GPCR_serpentine_rcpt_Str"/>
</dbReference>
<dbReference type="Pfam" id="PF10326">
    <property type="entry name" value="7TM_GPCR_Str"/>
    <property type="match status" value="2"/>
</dbReference>
<comment type="caution">
    <text evidence="2">The sequence shown here is derived from an EMBL/GenBank/DDBJ whole genome shotgun (WGS) entry which is preliminary data.</text>
</comment>
<proteinExistence type="predicted"/>
<keyword evidence="1" id="KW-0812">Transmembrane</keyword>
<feature type="transmembrane region" description="Helical" evidence="1">
    <location>
        <begin position="108"/>
        <end position="130"/>
    </location>
</feature>
<feature type="transmembrane region" description="Helical" evidence="1">
    <location>
        <begin position="68"/>
        <end position="88"/>
    </location>
</feature>
<feature type="transmembrane region" description="Helical" evidence="1">
    <location>
        <begin position="243"/>
        <end position="261"/>
    </location>
</feature>
<dbReference type="PANTHER" id="PTHR22943">
    <property type="entry name" value="7-TRANSMEMBRANE DOMAIN RECEPTOR C.ELEGANS"/>
    <property type="match status" value="1"/>
</dbReference>
<feature type="transmembrane region" description="Helical" evidence="1">
    <location>
        <begin position="215"/>
        <end position="237"/>
    </location>
</feature>
<evidence type="ECO:0000313" key="2">
    <source>
        <dbReference type="EMBL" id="GMS98219.1"/>
    </source>
</evidence>
<evidence type="ECO:0000313" key="3">
    <source>
        <dbReference type="Proteomes" id="UP001432027"/>
    </source>
</evidence>
<feature type="non-terminal residue" evidence="2">
    <location>
        <position position="1"/>
    </location>
</feature>
<gene>
    <name evidence="2" type="ORF">PENTCL1PPCAC_20394</name>
</gene>
<keyword evidence="1" id="KW-0472">Membrane</keyword>
<feature type="transmembrane region" description="Helical" evidence="1">
    <location>
        <begin position="171"/>
        <end position="203"/>
    </location>
</feature>
<keyword evidence="3" id="KW-1185">Reference proteome</keyword>
<accession>A0AAV5TUV1</accession>
<feature type="non-terminal residue" evidence="2">
    <location>
        <position position="296"/>
    </location>
</feature>
<keyword evidence="1" id="KW-1133">Transmembrane helix</keyword>
<dbReference type="AlphaFoldDB" id="A0AAV5TUV1"/>
<evidence type="ECO:0000256" key="1">
    <source>
        <dbReference type="SAM" id="Phobius"/>
    </source>
</evidence>
<name>A0AAV5TUV1_9BILA</name>